<dbReference type="AlphaFoldDB" id="A0AAU7UCB8"/>
<dbReference type="InterPro" id="IPR001119">
    <property type="entry name" value="SLH_dom"/>
</dbReference>
<dbReference type="Pfam" id="PF21620">
    <property type="entry name" value="SlpA_C"/>
    <property type="match status" value="1"/>
</dbReference>
<dbReference type="PANTHER" id="PTHR43308">
    <property type="entry name" value="OUTER MEMBRANE PROTEIN ALPHA-RELATED"/>
    <property type="match status" value="1"/>
</dbReference>
<feature type="coiled-coil region" evidence="1">
    <location>
        <begin position="152"/>
        <end position="179"/>
    </location>
</feature>
<accession>A0AAU7UCB8</accession>
<proteinExistence type="predicted"/>
<gene>
    <name evidence="4" type="ORF">ABOD76_06925</name>
</gene>
<dbReference type="Gene3D" id="1.20.5.340">
    <property type="match status" value="1"/>
</dbReference>
<dbReference type="InterPro" id="IPR048736">
    <property type="entry name" value="SlpA_C"/>
</dbReference>
<sequence>MKKSLLVLTAALSFGIAAAQTDTAATTPQVPTLTDVPAGHWAKDAIDKIVAQGIILGYPDGTFRGTQNLTRYEAAVIIARLLDQIGNGTGPALDADTMTSLQNAVQELAADLAALGVRVSDLEENAVSQDDFARLEARVEELAGTTGDSAALDTLTQQLQDVNARADDLQANYDTLRADVDDNASSIAALNDLTVLLNNDILGLQDRVSALEGAQGDFVTRADFDSLAGRVGTVETSVTSLNNRVTTLEKYAFSVKPSLTATYFVSRASRNFDVDRLLAGTAFSTGDDGDAATVDTPVDYADFTGSGVLVNNNFTATIRDNTTGVVTTVTGTGDPADYVAPTGSTLVSVTPNLGAYGFATGPGAAHVEGQTALNFTIDFTNSGSLGSGTSGKTGWLVPSAGGLNVNKLDVTFGVRAGYPSDATTTAAAGTNPAGSPASAVYPDLYSAGDGNTYRPLFFYFKNATANFTVGNTPVIVDFGRGQKFKFGDYLFDNDKTGRGDGFIVTVDGSTLPVFGAFKPIIKAVYGSKSGANSDNLYYRGVRAQITPIGTLTFGIHAAQEGGDAFATGVSARDVTAFGADLHGAIAGFQVDSEYALSRIKPYAGDLDIASEYYIKTSGSVGPVKIYDLNYRTVTSNYGALAGIMEANPTDTDNGSTAPYKAGRSGFGAKIATVLGPVAVGAYVNNSVGTTSKPFGNPFATATDPTAIVERGASARVSLFNLVTVRGGFEELLTGTAAPVVAGTAGDQGSRYSVRADVSAPFALSLGAYYRHVSLTGTRGGAATQSDNGLFQTGVYNSYFAITGNDFTNQSGCGDQHPGINGSDVDAVGGALTFSQASFSDKNCYTEYGVELSHSGKDANALVKNLDLRFGYAGRYRNVTSTYSNSYIYGDALYGTKLGIANVNVKGAFGIDRYAAADVAAGTPNSTAFAVGAKVTTDTLPVLFAPSLEGQVGYYSRAYDYGAATANYTASGLKYVAGVKLNSFLLPNTKFAVYYAGLRTVNRAYTPYVPAADAAGTAGFYADDPNGVTTNQNGLYGEVNYYDLAFAYGRYTLSQTNAAGDQIAVNPAGVAGGAAAVGQTFKISYKVSF</sequence>
<evidence type="ECO:0000256" key="2">
    <source>
        <dbReference type="SAM" id="SignalP"/>
    </source>
</evidence>
<organism evidence="4">
    <name type="scientific">Deinococcus sonorensis KR-87</name>
    <dbReference type="NCBI Taxonomy" id="694439"/>
    <lineage>
        <taxon>Bacteria</taxon>
        <taxon>Thermotogati</taxon>
        <taxon>Deinococcota</taxon>
        <taxon>Deinococci</taxon>
        <taxon>Deinococcales</taxon>
        <taxon>Deinococcaceae</taxon>
        <taxon>Deinococcus</taxon>
    </lineage>
</organism>
<keyword evidence="1" id="KW-0175">Coiled coil</keyword>
<dbReference type="Pfam" id="PF00395">
    <property type="entry name" value="SLH"/>
    <property type="match status" value="1"/>
</dbReference>
<reference evidence="4" key="1">
    <citation type="submission" date="2024-06" db="EMBL/GenBank/DDBJ databases">
        <title>Draft Genome Sequence of Deinococcus sonorensis Type Strain KR-87, a Biofilm Producing Representative of the Genus Deinococcus.</title>
        <authorList>
            <person name="Boren L.S."/>
            <person name="Grosso R.A."/>
            <person name="Hugenberg-Cox A.N."/>
            <person name="Hill J.T.E."/>
            <person name="Albert C.M."/>
            <person name="Tuohy J.M."/>
        </authorList>
    </citation>
    <scope>NUCLEOTIDE SEQUENCE</scope>
    <source>
        <strain evidence="4">KR-87</strain>
    </source>
</reference>
<dbReference type="InterPro" id="IPR051465">
    <property type="entry name" value="Cell_Envelope_Struct_Comp"/>
</dbReference>
<dbReference type="PANTHER" id="PTHR43308:SF1">
    <property type="entry name" value="OUTER MEMBRANE PROTEIN ALPHA"/>
    <property type="match status" value="1"/>
</dbReference>
<name>A0AAU7UCB8_9DEIO</name>
<evidence type="ECO:0000313" key="4">
    <source>
        <dbReference type="EMBL" id="XBV86030.1"/>
    </source>
</evidence>
<feature type="domain" description="SLH" evidence="3">
    <location>
        <begin position="29"/>
        <end position="92"/>
    </location>
</feature>
<evidence type="ECO:0000256" key="1">
    <source>
        <dbReference type="SAM" id="Coils"/>
    </source>
</evidence>
<dbReference type="KEGG" id="dsc:ABOD76_06925"/>
<evidence type="ECO:0000259" key="3">
    <source>
        <dbReference type="PROSITE" id="PS51272"/>
    </source>
</evidence>
<dbReference type="EMBL" id="CP158299">
    <property type="protein sequence ID" value="XBV86030.1"/>
    <property type="molecule type" value="Genomic_DNA"/>
</dbReference>
<protein>
    <submittedName>
        <fullName evidence="4">S-layer homology domain-containing protein</fullName>
    </submittedName>
</protein>
<feature type="chain" id="PRO_5043672342" evidence="2">
    <location>
        <begin position="20"/>
        <end position="1088"/>
    </location>
</feature>
<feature type="signal peptide" evidence="2">
    <location>
        <begin position="1"/>
        <end position="19"/>
    </location>
</feature>
<keyword evidence="2" id="KW-0732">Signal</keyword>
<dbReference type="PROSITE" id="PS51272">
    <property type="entry name" value="SLH"/>
    <property type="match status" value="1"/>
</dbReference>
<dbReference type="RefSeq" id="WP_350244080.1">
    <property type="nucleotide sequence ID" value="NZ_CP158299.1"/>
</dbReference>